<dbReference type="InterPro" id="IPR004695">
    <property type="entry name" value="SLAC1/Mae1/Ssu1/TehA"/>
</dbReference>
<dbReference type="eggNOG" id="COG1275">
    <property type="taxonomic scope" value="Bacteria"/>
</dbReference>
<dbReference type="PANTHER" id="PTHR37955">
    <property type="entry name" value="TELLURITE RESISTANCE PROTEIN TEHA"/>
    <property type="match status" value="1"/>
</dbReference>
<dbReference type="AlphaFoldDB" id="U5N5X5"/>
<feature type="transmembrane region" description="Helical" evidence="5">
    <location>
        <begin position="108"/>
        <end position="131"/>
    </location>
</feature>
<dbReference type="GO" id="GO:0005886">
    <property type="term" value="C:plasma membrane"/>
    <property type="evidence" value="ECO:0007669"/>
    <property type="project" value="TreeGrafter"/>
</dbReference>
<accession>U5N5X5</accession>
<dbReference type="PANTHER" id="PTHR37955:SF1">
    <property type="entry name" value="DEP DOMAIN-CONTAINING PROTEIN"/>
    <property type="match status" value="1"/>
</dbReference>
<reference evidence="6 7" key="1">
    <citation type="journal article" date="2013" name="Genome Biol.">
        <title>Genomic analysis reveals key aspects of prokaryotic symbiosis in the phototrophic consortium "Chlorochromatium aggregatum".</title>
        <authorList>
            <person name="Liu Z."/>
            <person name="Muller J."/>
            <person name="Li T."/>
            <person name="Alvey R.M."/>
            <person name="Vogl K."/>
            <person name="Frigaard N.U."/>
            <person name="Rockwell N.C."/>
            <person name="Boyd E.S."/>
            <person name="Tomsho L.P."/>
            <person name="Schuster S.C."/>
            <person name="Henke P."/>
            <person name="Rohde M."/>
            <person name="Overmann J."/>
            <person name="Bryant D.A."/>
        </authorList>
    </citation>
    <scope>NUCLEOTIDE SEQUENCE [LARGE SCALE GENOMIC DNA]</scope>
    <source>
        <strain evidence="6">CR</strain>
    </source>
</reference>
<keyword evidence="7" id="KW-1185">Reference proteome</keyword>
<sequence>MSDSSARLAYFPVSFFSIVMGLAGMAIAVQRAQSYLGLPGNAGTWLALFAALVFTVLACVFVLQCLRYPQEVTKELAHPIKLSFFPTLSISLLLLSIALEALSHDLSLWLLALGAPLQLGFTLFVMSRWIGLTHFEVVHSNPSWFIPVVGNILVPVAAVSHGCIEVSWFFFSIGLVFWLVLLTIILNRVIFHHPLPEKLLPTFFILIAPPAVGFIAYVKLTGDIDAFARILYYTACFTVLLLISLKKFLGFVRFYLSWWAYSFPLAAFTIASILMYHRTGQSFFQGVAWLMFVVVSVVVAGLTARTLLGIARREFCVDEESHAPQR</sequence>
<dbReference type="Proteomes" id="UP000017184">
    <property type="component" value="Chromosome"/>
</dbReference>
<dbReference type="CDD" id="cd09323">
    <property type="entry name" value="TDT_SLAC1_like"/>
    <property type="match status" value="1"/>
</dbReference>
<dbReference type="Pfam" id="PF03595">
    <property type="entry name" value="SLAC1"/>
    <property type="match status" value="1"/>
</dbReference>
<evidence type="ECO:0000256" key="3">
    <source>
        <dbReference type="ARBA" id="ARBA00022989"/>
    </source>
</evidence>
<feature type="transmembrane region" description="Helical" evidence="5">
    <location>
        <begin position="9"/>
        <end position="30"/>
    </location>
</feature>
<keyword evidence="2 5" id="KW-0812">Transmembrane</keyword>
<dbReference type="HOGENOM" id="CLU_044414_0_0_4"/>
<feature type="transmembrane region" description="Helical" evidence="5">
    <location>
        <begin position="199"/>
        <end position="218"/>
    </location>
</feature>
<dbReference type="OrthoDB" id="309023at2"/>
<evidence type="ECO:0000256" key="2">
    <source>
        <dbReference type="ARBA" id="ARBA00022692"/>
    </source>
</evidence>
<evidence type="ECO:0000256" key="4">
    <source>
        <dbReference type="ARBA" id="ARBA00023136"/>
    </source>
</evidence>
<feature type="transmembrane region" description="Helical" evidence="5">
    <location>
        <begin position="168"/>
        <end position="187"/>
    </location>
</feature>
<dbReference type="InterPro" id="IPR038665">
    <property type="entry name" value="Voltage-dep_anion_channel_sf"/>
</dbReference>
<organism evidence="6 7">
    <name type="scientific">Candidatus Symbiobacter mobilis CR</name>
    <dbReference type="NCBI Taxonomy" id="946483"/>
    <lineage>
        <taxon>Bacteria</taxon>
        <taxon>Pseudomonadati</taxon>
        <taxon>Pseudomonadota</taxon>
        <taxon>Betaproteobacteria</taxon>
        <taxon>Burkholderiales</taxon>
        <taxon>Comamonadaceae</taxon>
    </lineage>
</organism>
<keyword evidence="4 5" id="KW-0472">Membrane</keyword>
<evidence type="ECO:0000313" key="6">
    <source>
        <dbReference type="EMBL" id="AGX86767.1"/>
    </source>
</evidence>
<comment type="subcellular location">
    <subcellularLocation>
        <location evidence="1">Membrane</location>
        <topology evidence="1">Multi-pass membrane protein</topology>
    </subcellularLocation>
</comment>
<dbReference type="EMBL" id="CP004885">
    <property type="protein sequence ID" value="AGX86767.1"/>
    <property type="molecule type" value="Genomic_DNA"/>
</dbReference>
<proteinExistence type="predicted"/>
<dbReference type="PATRIC" id="fig|946483.4.peg.659"/>
<dbReference type="InterPro" id="IPR052951">
    <property type="entry name" value="Tellurite_res_ion_channel"/>
</dbReference>
<dbReference type="KEGG" id="cbx:Cenrod_0660"/>
<dbReference type="GO" id="GO:0046583">
    <property type="term" value="F:monoatomic cation efflux transmembrane transporter activity"/>
    <property type="evidence" value="ECO:0007669"/>
    <property type="project" value="TreeGrafter"/>
</dbReference>
<keyword evidence="3 5" id="KW-1133">Transmembrane helix</keyword>
<feature type="transmembrane region" description="Helical" evidence="5">
    <location>
        <begin position="84"/>
        <end position="102"/>
    </location>
</feature>
<dbReference type="RefSeq" id="WP_022771588.1">
    <property type="nucleotide sequence ID" value="NC_022576.1"/>
</dbReference>
<feature type="transmembrane region" description="Helical" evidence="5">
    <location>
        <begin position="143"/>
        <end position="162"/>
    </location>
</feature>
<name>U5N5X5_9BURK</name>
<feature type="transmembrane region" description="Helical" evidence="5">
    <location>
        <begin position="256"/>
        <end position="277"/>
    </location>
</feature>
<dbReference type="Gene3D" id="1.50.10.150">
    <property type="entry name" value="Voltage-dependent anion channel"/>
    <property type="match status" value="1"/>
</dbReference>
<dbReference type="STRING" id="946483.Cenrod_0660"/>
<feature type="transmembrane region" description="Helical" evidence="5">
    <location>
        <begin position="42"/>
        <end position="63"/>
    </location>
</feature>
<evidence type="ECO:0000256" key="1">
    <source>
        <dbReference type="ARBA" id="ARBA00004141"/>
    </source>
</evidence>
<evidence type="ECO:0000313" key="7">
    <source>
        <dbReference type="Proteomes" id="UP000017184"/>
    </source>
</evidence>
<gene>
    <name evidence="6" type="ORF">Cenrod_0660</name>
</gene>
<feature type="transmembrane region" description="Helical" evidence="5">
    <location>
        <begin position="230"/>
        <end position="249"/>
    </location>
</feature>
<feature type="transmembrane region" description="Helical" evidence="5">
    <location>
        <begin position="283"/>
        <end position="304"/>
    </location>
</feature>
<protein>
    <submittedName>
        <fullName evidence="6">TDT family tellurite resistance protein</fullName>
    </submittedName>
</protein>
<evidence type="ECO:0000256" key="5">
    <source>
        <dbReference type="SAM" id="Phobius"/>
    </source>
</evidence>